<keyword evidence="6 7" id="KW-0472">Membrane</keyword>
<feature type="transmembrane region" description="Helical" evidence="7">
    <location>
        <begin position="135"/>
        <end position="156"/>
    </location>
</feature>
<feature type="transmembrane region" description="Helical" evidence="7">
    <location>
        <begin position="102"/>
        <end position="123"/>
    </location>
</feature>
<keyword evidence="3" id="KW-1003">Cell membrane</keyword>
<dbReference type="EMBL" id="FNFD01000012">
    <property type="protein sequence ID" value="SDK94858.1"/>
    <property type="molecule type" value="Genomic_DNA"/>
</dbReference>
<evidence type="ECO:0000313" key="9">
    <source>
        <dbReference type="EMBL" id="SDK94858.1"/>
    </source>
</evidence>
<evidence type="ECO:0000256" key="4">
    <source>
        <dbReference type="ARBA" id="ARBA00022692"/>
    </source>
</evidence>
<evidence type="ECO:0000256" key="2">
    <source>
        <dbReference type="ARBA" id="ARBA00022448"/>
    </source>
</evidence>
<dbReference type="STRING" id="137658.SAMN05216186_11281"/>
<feature type="transmembrane region" description="Helical" evidence="7">
    <location>
        <begin position="291"/>
        <end position="313"/>
    </location>
</feature>
<dbReference type="RefSeq" id="WP_084338983.1">
    <property type="nucleotide sequence ID" value="NZ_FNFD01000012.1"/>
</dbReference>
<organism evidence="9 10">
    <name type="scientific">Pseudomonas indica</name>
    <dbReference type="NCBI Taxonomy" id="137658"/>
    <lineage>
        <taxon>Bacteria</taxon>
        <taxon>Pseudomonadati</taxon>
        <taxon>Pseudomonadota</taxon>
        <taxon>Gammaproteobacteria</taxon>
        <taxon>Pseudomonadales</taxon>
        <taxon>Pseudomonadaceae</taxon>
        <taxon>Pseudomonas</taxon>
    </lineage>
</organism>
<evidence type="ECO:0000259" key="8">
    <source>
        <dbReference type="PROSITE" id="PS50928"/>
    </source>
</evidence>
<keyword evidence="5 7" id="KW-1133">Transmembrane helix</keyword>
<sequence>MTTSISRAQSFYDEPLPIKETPVQRRRICAAWLFLTPMLLCLLLVAGWPLLRTFWFSLTDTSLSDTGAGAFVGLSNYLARDGDGWSGILVDPLWWNAVRNTLHFTAVSVSLEIMLGLAVALLLNVRFAGRALVRAMILIPWAIPTIVSAKIWAWMLNDQFGILNHLLLGLGLIDAPLAWTADASLSMWAVIMVDVWKTVPFVALLMLAALQMLPGDCYEAARVDGIHPLKVFWRVTLPLLMPALLVAAIFRILDSLRVFDVIYVLTSNSSSTMSMSIYARQQLVEFQDVGYGSAASTLLFLIVAVIAVFYLYLGRRQMEVRP</sequence>
<keyword evidence="10" id="KW-1185">Reference proteome</keyword>
<comment type="subcellular location">
    <subcellularLocation>
        <location evidence="1 7">Cell membrane</location>
        <topology evidence="1 7">Multi-pass membrane protein</topology>
    </subcellularLocation>
</comment>
<evidence type="ECO:0000256" key="5">
    <source>
        <dbReference type="ARBA" id="ARBA00022989"/>
    </source>
</evidence>
<feature type="transmembrane region" description="Helical" evidence="7">
    <location>
        <begin position="188"/>
        <end position="211"/>
    </location>
</feature>
<proteinExistence type="inferred from homology"/>
<name>A0A1G9G2G7_9PSED</name>
<evidence type="ECO:0000256" key="1">
    <source>
        <dbReference type="ARBA" id="ARBA00004651"/>
    </source>
</evidence>
<feature type="transmembrane region" description="Helical" evidence="7">
    <location>
        <begin position="29"/>
        <end position="51"/>
    </location>
</feature>
<dbReference type="Proteomes" id="UP000198706">
    <property type="component" value="Unassembled WGS sequence"/>
</dbReference>
<protein>
    <submittedName>
        <fullName evidence="9">Trehalose/maltose transport system permease protein</fullName>
    </submittedName>
</protein>
<dbReference type="Pfam" id="PF00528">
    <property type="entry name" value="BPD_transp_1"/>
    <property type="match status" value="1"/>
</dbReference>
<dbReference type="GO" id="GO:0005886">
    <property type="term" value="C:plasma membrane"/>
    <property type="evidence" value="ECO:0007669"/>
    <property type="project" value="UniProtKB-SubCell"/>
</dbReference>
<dbReference type="Gene3D" id="1.10.3720.10">
    <property type="entry name" value="MetI-like"/>
    <property type="match status" value="1"/>
</dbReference>
<dbReference type="InterPro" id="IPR035906">
    <property type="entry name" value="MetI-like_sf"/>
</dbReference>
<dbReference type="PROSITE" id="PS50928">
    <property type="entry name" value="ABC_TM1"/>
    <property type="match status" value="1"/>
</dbReference>
<keyword evidence="2 7" id="KW-0813">Transport</keyword>
<dbReference type="AlphaFoldDB" id="A0A1G9G2G7"/>
<accession>A0A1G9G2G7</accession>
<feature type="domain" description="ABC transmembrane type-1" evidence="8">
    <location>
        <begin position="98"/>
        <end position="312"/>
    </location>
</feature>
<dbReference type="PANTHER" id="PTHR43005">
    <property type="entry name" value="BLR7065 PROTEIN"/>
    <property type="match status" value="1"/>
</dbReference>
<gene>
    <name evidence="9" type="ORF">SAMN05216186_11281</name>
</gene>
<comment type="similarity">
    <text evidence="7">Belongs to the binding-protein-dependent transport system permease family.</text>
</comment>
<evidence type="ECO:0000256" key="3">
    <source>
        <dbReference type="ARBA" id="ARBA00022475"/>
    </source>
</evidence>
<keyword evidence="4 7" id="KW-0812">Transmembrane</keyword>
<dbReference type="PANTHER" id="PTHR43005:SF2">
    <property type="entry name" value="INTEGRAL MEMBRANE SUGAR TRANSPORT PROTEIN"/>
    <property type="match status" value="1"/>
</dbReference>
<reference evidence="9 10" key="1">
    <citation type="submission" date="2016-10" db="EMBL/GenBank/DDBJ databases">
        <authorList>
            <person name="de Groot N.N."/>
        </authorList>
    </citation>
    <scope>NUCLEOTIDE SEQUENCE [LARGE SCALE GENOMIC DNA]</scope>
    <source>
        <strain evidence="9 10">JCM 21544</strain>
    </source>
</reference>
<evidence type="ECO:0000313" key="10">
    <source>
        <dbReference type="Proteomes" id="UP000198706"/>
    </source>
</evidence>
<dbReference type="CDD" id="cd06261">
    <property type="entry name" value="TM_PBP2"/>
    <property type="match status" value="1"/>
</dbReference>
<evidence type="ECO:0000256" key="7">
    <source>
        <dbReference type="RuleBase" id="RU363032"/>
    </source>
</evidence>
<dbReference type="GO" id="GO:0055085">
    <property type="term" value="P:transmembrane transport"/>
    <property type="evidence" value="ECO:0007669"/>
    <property type="project" value="InterPro"/>
</dbReference>
<dbReference type="SUPFAM" id="SSF161098">
    <property type="entry name" value="MetI-like"/>
    <property type="match status" value="1"/>
</dbReference>
<evidence type="ECO:0000256" key="6">
    <source>
        <dbReference type="ARBA" id="ARBA00023136"/>
    </source>
</evidence>
<dbReference type="InterPro" id="IPR000515">
    <property type="entry name" value="MetI-like"/>
</dbReference>
<feature type="transmembrane region" description="Helical" evidence="7">
    <location>
        <begin position="231"/>
        <end position="253"/>
    </location>
</feature>